<organism evidence="14 15">
    <name type="scientific">Tetranychus urticae</name>
    <name type="common">Two-spotted spider mite</name>
    <dbReference type="NCBI Taxonomy" id="32264"/>
    <lineage>
        <taxon>Eukaryota</taxon>
        <taxon>Metazoa</taxon>
        <taxon>Ecdysozoa</taxon>
        <taxon>Arthropoda</taxon>
        <taxon>Chelicerata</taxon>
        <taxon>Arachnida</taxon>
        <taxon>Acari</taxon>
        <taxon>Acariformes</taxon>
        <taxon>Trombidiformes</taxon>
        <taxon>Prostigmata</taxon>
        <taxon>Eleutherengona</taxon>
        <taxon>Raphignathae</taxon>
        <taxon>Tetranychoidea</taxon>
        <taxon>Tetranychidae</taxon>
        <taxon>Tetranychus</taxon>
    </lineage>
</organism>
<dbReference type="Pfam" id="PF25562">
    <property type="entry name" value="CNBH_CNNM2_C"/>
    <property type="match status" value="1"/>
</dbReference>
<dbReference type="FunFam" id="3.10.580.10:FF:000006">
    <property type="entry name" value="DUF21 and CBS domain protein"/>
    <property type="match status" value="1"/>
</dbReference>
<feature type="domain" description="CNNM transmembrane" evidence="13">
    <location>
        <begin position="237"/>
        <end position="416"/>
    </location>
</feature>
<dbReference type="Gene3D" id="3.10.580.10">
    <property type="entry name" value="CBS-domain"/>
    <property type="match status" value="1"/>
</dbReference>
<dbReference type="InterPro" id="IPR000644">
    <property type="entry name" value="CBS_dom"/>
</dbReference>
<dbReference type="PROSITE" id="PS51846">
    <property type="entry name" value="CNNM"/>
    <property type="match status" value="1"/>
</dbReference>
<evidence type="ECO:0000256" key="10">
    <source>
        <dbReference type="SAM" id="MobiDB-lite"/>
    </source>
</evidence>
<name>T1KDX6_TETUR</name>
<dbReference type="GO" id="GO:0022857">
    <property type="term" value="F:transmembrane transporter activity"/>
    <property type="evidence" value="ECO:0007669"/>
    <property type="project" value="TreeGrafter"/>
</dbReference>
<evidence type="ECO:0000256" key="3">
    <source>
        <dbReference type="ARBA" id="ARBA00022692"/>
    </source>
</evidence>
<evidence type="ECO:0000256" key="4">
    <source>
        <dbReference type="ARBA" id="ARBA00022737"/>
    </source>
</evidence>
<reference evidence="15" key="1">
    <citation type="submission" date="2011-08" db="EMBL/GenBank/DDBJ databases">
        <authorList>
            <person name="Rombauts S."/>
        </authorList>
    </citation>
    <scope>NUCLEOTIDE SEQUENCE</scope>
    <source>
        <strain evidence="15">London</strain>
    </source>
</reference>
<sequence length="841" mass="94240">MSLIIKKFKVSSKSPVNSIASESVLRFYSPDVSTNSIPLGPFITGIHVENDRASVDSLGVNIIYADTKTSIRLFGTNFTNDTLIALTRVASPANTNCNDLSRFETMQATYLTSTMALITIKEPKSTDTLYLCAKNVGPGQAKLKPKSLQKKSQGSVDGENTVTQSDSKFKIKGKALSLFTKGQGNEEYQDETEQPIQSNYTVVFRDDPSSQRSTVIKPGDWIHQGTEPYLTIQITGRLLPLGLQITLICVLLCLTGLFAGLNLGLMSLDKNELKVIALKGDDDEKRYAKTIEPLRRRGNFLLCTILLSNVAINSTLTVLLDQLTSGILAIAISTILIVIIGDIVPQAICSRHGLAVGAKTIWITYLFMALTAPLSWPISKILDYALGDEIGQVYDRERLMEFIRITRDYSQLEPAEVNIISGALELKKKTVGLIMTCLEDVFMLPLATRLDFDTVSRIEKSGYSRIPIYKDDRKNIVGLLYVKDLAFVDPDDNMPLTTLIEYYRHPLIYTWEDTTLDIALAAFKEGKSHLSFVRRLFDDDDHTDPYYEVVGVVTLEDVIEEILQTEIVDETDVYTDNRLKQRRFRPSERDNSVFSSLRHCQDNTAISPQMILATYQFLSSSCSPFANQFITETILRRLLSQRIYFHHVYDPERDDPEPRIQIYTRDKPADYFVMILEGRVQVTAGKEQLTFYGGPFTSFGSDALKILPSSTTSTNEQLESAFVYKPDFTVEIIQTTTYLKITRKLYLSAIKASQMDRGSSNVSSKSFSFPPLSSSASLSFIIDSTELSKGSNNNPNTIITTDAQQPQNELRNEQETSSNDLKFNSSTEVHSFINPSFEMES</sequence>
<dbReference type="eggNOG" id="KOG2118">
    <property type="taxonomic scope" value="Eukaryota"/>
</dbReference>
<feature type="region of interest" description="Disordered" evidence="10">
    <location>
        <begin position="140"/>
        <end position="161"/>
    </location>
</feature>
<reference evidence="14" key="2">
    <citation type="submission" date="2015-06" db="UniProtKB">
        <authorList>
            <consortium name="EnsemblMetazoa"/>
        </authorList>
    </citation>
    <scope>IDENTIFICATION</scope>
</reference>
<dbReference type="EnsemblMetazoa" id="tetur09g04570.1">
    <property type="protein sequence ID" value="tetur09g04570.1"/>
    <property type="gene ID" value="tetur09g04570"/>
</dbReference>
<dbReference type="SUPFAM" id="SSF54631">
    <property type="entry name" value="CBS-domain pair"/>
    <property type="match status" value="1"/>
</dbReference>
<evidence type="ECO:0000259" key="12">
    <source>
        <dbReference type="PROSITE" id="PS51371"/>
    </source>
</evidence>
<accession>T1KDX6</accession>
<dbReference type="InterPro" id="IPR002550">
    <property type="entry name" value="CNNM"/>
</dbReference>
<feature type="domain" description="CBS" evidence="12">
    <location>
        <begin position="435"/>
        <end position="496"/>
    </location>
</feature>
<feature type="transmembrane region" description="Helical" evidence="11">
    <location>
        <begin position="241"/>
        <end position="265"/>
    </location>
</feature>
<dbReference type="GO" id="GO:0008340">
    <property type="term" value="P:determination of adult lifespan"/>
    <property type="evidence" value="ECO:0007669"/>
    <property type="project" value="UniProtKB-ARBA"/>
</dbReference>
<dbReference type="Pfam" id="PF00571">
    <property type="entry name" value="CBS"/>
    <property type="match status" value="1"/>
</dbReference>
<dbReference type="GO" id="GO:0015693">
    <property type="term" value="P:magnesium ion transport"/>
    <property type="evidence" value="ECO:0007669"/>
    <property type="project" value="UniProtKB-ARBA"/>
</dbReference>
<dbReference type="InterPro" id="IPR046342">
    <property type="entry name" value="CBS_dom_sf"/>
</dbReference>
<dbReference type="InterPro" id="IPR044751">
    <property type="entry name" value="Ion_transp-like_CBS"/>
</dbReference>
<dbReference type="GO" id="GO:0010960">
    <property type="term" value="P:magnesium ion homeostasis"/>
    <property type="evidence" value="ECO:0007669"/>
    <property type="project" value="InterPro"/>
</dbReference>
<dbReference type="PROSITE" id="PS51371">
    <property type="entry name" value="CBS"/>
    <property type="match status" value="2"/>
</dbReference>
<keyword evidence="3 9" id="KW-0812">Transmembrane</keyword>
<feature type="transmembrane region" description="Helical" evidence="11">
    <location>
        <begin position="299"/>
        <end position="320"/>
    </location>
</feature>
<keyword evidence="15" id="KW-1185">Reference proteome</keyword>
<evidence type="ECO:0008006" key="16">
    <source>
        <dbReference type="Google" id="ProtNLM"/>
    </source>
</evidence>
<evidence type="ECO:0000256" key="8">
    <source>
        <dbReference type="PROSITE-ProRule" id="PRU00703"/>
    </source>
</evidence>
<keyword evidence="5 9" id="KW-1133">Transmembrane helix</keyword>
<feature type="transmembrane region" description="Helical" evidence="11">
    <location>
        <begin position="326"/>
        <end position="344"/>
    </location>
</feature>
<evidence type="ECO:0000256" key="7">
    <source>
        <dbReference type="ARBA" id="ARBA00023136"/>
    </source>
</evidence>
<keyword evidence="7 9" id="KW-0472">Membrane</keyword>
<dbReference type="AlphaFoldDB" id="T1KDX6"/>
<proteinExistence type="inferred from homology"/>
<evidence type="ECO:0000259" key="13">
    <source>
        <dbReference type="PROSITE" id="PS51846"/>
    </source>
</evidence>
<dbReference type="GO" id="GO:1905941">
    <property type="term" value="P:positive regulation of gonad development"/>
    <property type="evidence" value="ECO:0007669"/>
    <property type="project" value="UniProtKB-ARBA"/>
</dbReference>
<dbReference type="Pfam" id="PF01595">
    <property type="entry name" value="CNNM"/>
    <property type="match status" value="1"/>
</dbReference>
<dbReference type="GO" id="GO:0040018">
    <property type="term" value="P:positive regulation of multicellular organism growth"/>
    <property type="evidence" value="ECO:0007669"/>
    <property type="project" value="UniProtKB-ARBA"/>
</dbReference>
<keyword evidence="6 8" id="KW-0129">CBS domain</keyword>
<evidence type="ECO:0000256" key="5">
    <source>
        <dbReference type="ARBA" id="ARBA00022989"/>
    </source>
</evidence>
<feature type="region of interest" description="Disordered" evidence="10">
    <location>
        <begin position="791"/>
        <end position="821"/>
    </location>
</feature>
<dbReference type="GO" id="GO:0032026">
    <property type="term" value="P:response to magnesium ion"/>
    <property type="evidence" value="ECO:0007669"/>
    <property type="project" value="UniProtKB-ARBA"/>
</dbReference>
<dbReference type="HOGENOM" id="CLU_011310_1_2_1"/>
<dbReference type="STRING" id="32264.T1KDX6"/>
<dbReference type="EMBL" id="CAEY01002033">
    <property type="status" value="NOT_ANNOTATED_CDS"/>
    <property type="molecule type" value="Genomic_DNA"/>
</dbReference>
<dbReference type="GO" id="GO:0016323">
    <property type="term" value="C:basolateral plasma membrane"/>
    <property type="evidence" value="ECO:0007669"/>
    <property type="project" value="UniProtKB-SubCell"/>
</dbReference>
<evidence type="ECO:0000313" key="15">
    <source>
        <dbReference type="Proteomes" id="UP000015104"/>
    </source>
</evidence>
<keyword evidence="4" id="KW-0677">Repeat</keyword>
<evidence type="ECO:0000256" key="1">
    <source>
        <dbReference type="ARBA" id="ARBA00004554"/>
    </source>
</evidence>
<dbReference type="PANTHER" id="PTHR12064">
    <property type="entry name" value="METAL TRANSPORTER CNNM"/>
    <property type="match status" value="1"/>
</dbReference>
<feature type="transmembrane region" description="Helical" evidence="11">
    <location>
        <begin position="356"/>
        <end position="376"/>
    </location>
</feature>
<dbReference type="InterPro" id="IPR045095">
    <property type="entry name" value="ACDP"/>
</dbReference>
<dbReference type="Proteomes" id="UP000015104">
    <property type="component" value="Unassembled WGS sequence"/>
</dbReference>
<evidence type="ECO:0000313" key="14">
    <source>
        <dbReference type="EnsemblMetazoa" id="tetur09g04570.1"/>
    </source>
</evidence>
<dbReference type="PANTHER" id="PTHR12064:SF94">
    <property type="entry name" value="UNEXTENDED PROTEIN"/>
    <property type="match status" value="1"/>
</dbReference>
<evidence type="ECO:0000256" key="9">
    <source>
        <dbReference type="PROSITE-ProRule" id="PRU01193"/>
    </source>
</evidence>
<comment type="similarity">
    <text evidence="2">Belongs to the ACDP family.</text>
</comment>
<evidence type="ECO:0000256" key="2">
    <source>
        <dbReference type="ARBA" id="ARBA00010484"/>
    </source>
</evidence>
<feature type="domain" description="CBS" evidence="12">
    <location>
        <begin position="503"/>
        <end position="570"/>
    </location>
</feature>
<dbReference type="CDD" id="cd04590">
    <property type="entry name" value="CBS_pair_CorC_HlyC_assoc"/>
    <property type="match status" value="1"/>
</dbReference>
<protein>
    <recommendedName>
        <fullName evidence="16">CNNM transmembrane domain-containing protein</fullName>
    </recommendedName>
</protein>
<evidence type="ECO:0000256" key="6">
    <source>
        <dbReference type="ARBA" id="ARBA00023122"/>
    </source>
</evidence>
<comment type="subcellular location">
    <subcellularLocation>
        <location evidence="1">Basolateral cell membrane</location>
        <topology evidence="1">Multi-pass membrane protein</topology>
    </subcellularLocation>
</comment>
<evidence type="ECO:0000256" key="11">
    <source>
        <dbReference type="SAM" id="Phobius"/>
    </source>
</evidence>